<evidence type="ECO:0000256" key="5">
    <source>
        <dbReference type="RuleBase" id="RU004404"/>
    </source>
</evidence>
<evidence type="ECO:0000259" key="6">
    <source>
        <dbReference type="SMART" id="SM00228"/>
    </source>
</evidence>
<evidence type="ECO:0000256" key="4">
    <source>
        <dbReference type="ARBA" id="ARBA00022825"/>
    </source>
</evidence>
<evidence type="ECO:0000256" key="3">
    <source>
        <dbReference type="ARBA" id="ARBA00022801"/>
    </source>
</evidence>
<proteinExistence type="inferred from homology"/>
<dbReference type="InterPro" id="IPR001478">
    <property type="entry name" value="PDZ"/>
</dbReference>
<comment type="caution">
    <text evidence="8">The sequence shown here is derived from an EMBL/GenBank/DDBJ whole genome shotgun (WGS) entry which is preliminary data.</text>
</comment>
<dbReference type="Gene3D" id="3.90.226.10">
    <property type="entry name" value="2-enoyl-CoA Hydratase, Chain A, domain 1"/>
    <property type="match status" value="1"/>
</dbReference>
<feature type="domain" description="Tail specific protease" evidence="7">
    <location>
        <begin position="171"/>
        <end position="358"/>
    </location>
</feature>
<dbReference type="InterPro" id="IPR004447">
    <property type="entry name" value="Peptidase_S41A"/>
</dbReference>
<keyword evidence="2 5" id="KW-0645">Protease</keyword>
<sequence length="559" mass="62209">MKRLSKYHILPAVLLIAFGAVLGVQIDTYLTDDDLGTQLDKMRQALVVMNKEYVDPLDAADVAEEGIEGMISSLDPHSTYIPADRAEDVKDQYQGSFGGIGIVFEVPNDTARVISPVAGGPSEEMGVMAGDRIVGIEDSSAVGLSSNEIQNSLKGEVGTEVQITVYRPTMDDRLDFTLTREEIETQSVRSPYMVDDRTGYINITRFTMKTHDEFREAASTLLDQGMDRLVLDLRGNPGGVMRSSWQIANEMLGKKMTIVETKGRSEQMNRTISARPGGMLADQPIIVLVNRGSASASEILSGALQDHDRAFLVGRRTFGKGLIQKQFDLGDKSVLQMTVGRYYTPAGRLIQSPYERGEREDYYEEKFSTINQATYHLNEYRESIPDSLAYQTDHGRTVFGGGGILPDYVVQPDTAALTHLVQSGLDYAFARKWFTENETDLRETWQDRPEEFQSSFEPSENMMDSFWSFAEKNGVQITGNPDSVDTAERVYAAQTARDEQAFVATRVKGYLARLIYGRGVARPILNRADPIFQEAMSLWPSSQDLAAYHKTAAPTIQQN</sequence>
<dbReference type="SUPFAM" id="SSF50156">
    <property type="entry name" value="PDZ domain-like"/>
    <property type="match status" value="1"/>
</dbReference>
<dbReference type="Gene3D" id="2.30.42.10">
    <property type="match status" value="1"/>
</dbReference>
<dbReference type="EC" id="3.4.21.102" evidence="8"/>
<dbReference type="SMART" id="SM00228">
    <property type="entry name" value="PDZ"/>
    <property type="match status" value="1"/>
</dbReference>
<dbReference type="GO" id="GO:0030288">
    <property type="term" value="C:outer membrane-bounded periplasmic space"/>
    <property type="evidence" value="ECO:0007669"/>
    <property type="project" value="TreeGrafter"/>
</dbReference>
<gene>
    <name evidence="8" type="ORF">GGP71_000332</name>
</gene>
<dbReference type="CDD" id="cd06782">
    <property type="entry name" value="cpPDZ_CPP-like"/>
    <property type="match status" value="1"/>
</dbReference>
<dbReference type="AlphaFoldDB" id="A0A9X2PYV1"/>
<evidence type="ECO:0000313" key="9">
    <source>
        <dbReference type="Proteomes" id="UP001155027"/>
    </source>
</evidence>
<evidence type="ECO:0000313" key="8">
    <source>
        <dbReference type="EMBL" id="MCS3676436.1"/>
    </source>
</evidence>
<comment type="similarity">
    <text evidence="1 5">Belongs to the peptidase S41A family.</text>
</comment>
<dbReference type="Pfam" id="PF22694">
    <property type="entry name" value="CtpB_N-like"/>
    <property type="match status" value="1"/>
</dbReference>
<dbReference type="CDD" id="cd07560">
    <property type="entry name" value="Peptidase_S41_CPP"/>
    <property type="match status" value="1"/>
</dbReference>
<keyword evidence="3 5" id="KW-0378">Hydrolase</keyword>
<evidence type="ECO:0000256" key="1">
    <source>
        <dbReference type="ARBA" id="ARBA00009179"/>
    </source>
</evidence>
<accession>A0A9X2PYV1</accession>
<dbReference type="Proteomes" id="UP001155027">
    <property type="component" value="Unassembled WGS sequence"/>
</dbReference>
<dbReference type="Gene3D" id="3.30.750.44">
    <property type="match status" value="1"/>
</dbReference>
<organism evidence="8 9">
    <name type="scientific">Salinibacter ruber</name>
    <dbReference type="NCBI Taxonomy" id="146919"/>
    <lineage>
        <taxon>Bacteria</taxon>
        <taxon>Pseudomonadati</taxon>
        <taxon>Rhodothermota</taxon>
        <taxon>Rhodothermia</taxon>
        <taxon>Rhodothermales</taxon>
        <taxon>Salinibacteraceae</taxon>
        <taxon>Salinibacter</taxon>
    </lineage>
</organism>
<dbReference type="InterPro" id="IPR036034">
    <property type="entry name" value="PDZ_sf"/>
</dbReference>
<dbReference type="Pfam" id="PF03572">
    <property type="entry name" value="Peptidase_S41"/>
    <property type="match status" value="1"/>
</dbReference>
<keyword evidence="4 5" id="KW-0720">Serine protease</keyword>
<dbReference type="InterPro" id="IPR005151">
    <property type="entry name" value="Tail-specific_protease"/>
</dbReference>
<dbReference type="InterPro" id="IPR055210">
    <property type="entry name" value="CtpA/B_N"/>
</dbReference>
<dbReference type="GO" id="GO:0006508">
    <property type="term" value="P:proteolysis"/>
    <property type="evidence" value="ECO:0007669"/>
    <property type="project" value="UniProtKB-KW"/>
</dbReference>
<dbReference type="EMBL" id="JANUAU010000001">
    <property type="protein sequence ID" value="MCS3676436.1"/>
    <property type="molecule type" value="Genomic_DNA"/>
</dbReference>
<name>A0A9X2PYV1_9BACT</name>
<evidence type="ECO:0000256" key="2">
    <source>
        <dbReference type="ARBA" id="ARBA00022670"/>
    </source>
</evidence>
<protein>
    <submittedName>
        <fullName evidence="8">Carboxyl-terminal processing protease</fullName>
        <ecNumber evidence="8">3.4.21.102</ecNumber>
    </submittedName>
</protein>
<dbReference type="PANTHER" id="PTHR32060">
    <property type="entry name" value="TAIL-SPECIFIC PROTEASE"/>
    <property type="match status" value="1"/>
</dbReference>
<dbReference type="SUPFAM" id="SSF52096">
    <property type="entry name" value="ClpP/crotonase"/>
    <property type="match status" value="1"/>
</dbReference>
<evidence type="ECO:0000259" key="7">
    <source>
        <dbReference type="SMART" id="SM00245"/>
    </source>
</evidence>
<dbReference type="SMART" id="SM00245">
    <property type="entry name" value="TSPc"/>
    <property type="match status" value="1"/>
</dbReference>
<feature type="domain" description="PDZ" evidence="6">
    <location>
        <begin position="98"/>
        <end position="169"/>
    </location>
</feature>
<dbReference type="GO" id="GO:0004252">
    <property type="term" value="F:serine-type endopeptidase activity"/>
    <property type="evidence" value="ECO:0007669"/>
    <property type="project" value="UniProtKB-EC"/>
</dbReference>
<reference evidence="8" key="1">
    <citation type="submission" date="2022-08" db="EMBL/GenBank/DDBJ databases">
        <title>Genomic Encyclopedia of Type Strains, Phase V (KMG-V): Genome sequencing to study the core and pangenomes of soil and plant-associated prokaryotes.</title>
        <authorList>
            <person name="Whitman W."/>
        </authorList>
    </citation>
    <scope>NUCLEOTIDE SEQUENCE</scope>
    <source>
        <strain evidence="8">0</strain>
    </source>
</reference>
<dbReference type="Pfam" id="PF13180">
    <property type="entry name" value="PDZ_2"/>
    <property type="match status" value="1"/>
</dbReference>
<dbReference type="RefSeq" id="WP_259079256.1">
    <property type="nucleotide sequence ID" value="NZ_JANUAU010000001.1"/>
</dbReference>
<dbReference type="GO" id="GO:0007165">
    <property type="term" value="P:signal transduction"/>
    <property type="evidence" value="ECO:0007669"/>
    <property type="project" value="TreeGrafter"/>
</dbReference>
<dbReference type="NCBIfam" id="TIGR00225">
    <property type="entry name" value="prc"/>
    <property type="match status" value="1"/>
</dbReference>
<dbReference type="PANTHER" id="PTHR32060:SF30">
    <property type="entry name" value="CARBOXY-TERMINAL PROCESSING PROTEASE CTPA"/>
    <property type="match status" value="1"/>
</dbReference>
<dbReference type="InterPro" id="IPR029045">
    <property type="entry name" value="ClpP/crotonase-like_dom_sf"/>
</dbReference>